<dbReference type="PROSITE" id="PS51063">
    <property type="entry name" value="HTH_CRP_2"/>
    <property type="match status" value="1"/>
</dbReference>
<dbReference type="RefSeq" id="WP_141952539.1">
    <property type="nucleotide sequence ID" value="NZ_CP039546.1"/>
</dbReference>
<dbReference type="Gene3D" id="1.10.10.10">
    <property type="entry name" value="Winged helix-like DNA-binding domain superfamily/Winged helix DNA-binding domain"/>
    <property type="match status" value="1"/>
</dbReference>
<dbReference type="GO" id="GO:0003677">
    <property type="term" value="F:DNA binding"/>
    <property type="evidence" value="ECO:0007669"/>
    <property type="project" value="UniProtKB-KW"/>
</dbReference>
<proteinExistence type="predicted"/>
<dbReference type="SMART" id="SM00100">
    <property type="entry name" value="cNMP"/>
    <property type="match status" value="1"/>
</dbReference>
<dbReference type="AlphaFoldDB" id="A0A514KR07"/>
<keyword evidence="1" id="KW-0805">Transcription regulation</keyword>
<name>A0A514KR07_9HYPH</name>
<dbReference type="GO" id="GO:0006355">
    <property type="term" value="P:regulation of DNA-templated transcription"/>
    <property type="evidence" value="ECO:0007669"/>
    <property type="project" value="InterPro"/>
</dbReference>
<dbReference type="PROSITE" id="PS50042">
    <property type="entry name" value="CNMP_BINDING_3"/>
    <property type="match status" value="1"/>
</dbReference>
<evidence type="ECO:0000313" key="5">
    <source>
        <dbReference type="Proteomes" id="UP000469949"/>
    </source>
</evidence>
<dbReference type="InterPro" id="IPR014710">
    <property type="entry name" value="RmlC-like_jellyroll"/>
</dbReference>
<accession>A0A514KR07</accession>
<gene>
    <name evidence="4" type="ORF">F8B43_3610</name>
</gene>
<keyword evidence="2" id="KW-0238">DNA-binding</keyword>
<dbReference type="Pfam" id="PF13545">
    <property type="entry name" value="HTH_Crp_2"/>
    <property type="match status" value="1"/>
</dbReference>
<dbReference type="Proteomes" id="UP000469949">
    <property type="component" value="Unassembled WGS sequence"/>
</dbReference>
<dbReference type="InterPro" id="IPR036390">
    <property type="entry name" value="WH_DNA-bd_sf"/>
</dbReference>
<evidence type="ECO:0000256" key="3">
    <source>
        <dbReference type="ARBA" id="ARBA00023163"/>
    </source>
</evidence>
<comment type="caution">
    <text evidence="4">The sequence shown here is derived from an EMBL/GenBank/DDBJ whole genome shotgun (WGS) entry which is preliminary data.</text>
</comment>
<protein>
    <submittedName>
        <fullName evidence="4">cAMP-binding protein</fullName>
    </submittedName>
</protein>
<dbReference type="InterPro" id="IPR012318">
    <property type="entry name" value="HTH_CRP"/>
</dbReference>
<sequence length="237" mass="25844">MAHPQQSVVRNRLLKAFPPEDFARIAPHLESTDLPMQEPLIRSGVAVEHLYFPEDGICSITASGSDGRVEVGMIGREGVVGVVPVLTGGGQVPHDHFVQVPGLAHRIGAGPLCAAIEESDPLRRLLLRYLQVEVVQVRQTAFANASFTIEARLARWLLMCHDRLDGDDVLIKHEFLGMMLGVQRSGVTLALQNLEGAGRIRSRRGCITVLDRTLLEALAEGSYGVPEAEYARLIEGV</sequence>
<reference evidence="4 5" key="1">
    <citation type="submission" date="2019-10" db="EMBL/GenBank/DDBJ databases">
        <title>Draft Genome Sequence of the Caffeine Degrading Methylotroph Methylorubrum populi PINKEL.</title>
        <authorList>
            <person name="Dawson S.C."/>
            <person name="Zhang X."/>
            <person name="Wright M.E."/>
            <person name="Sharma G."/>
            <person name="Langner J.T."/>
            <person name="Ditty J.L."/>
            <person name="Subuyuj G.A."/>
        </authorList>
    </citation>
    <scope>NUCLEOTIDE SEQUENCE [LARGE SCALE GENOMIC DNA]</scope>
    <source>
        <strain evidence="4 5">Pinkel</strain>
    </source>
</reference>
<dbReference type="CDD" id="cd00038">
    <property type="entry name" value="CAP_ED"/>
    <property type="match status" value="1"/>
</dbReference>
<evidence type="ECO:0000256" key="1">
    <source>
        <dbReference type="ARBA" id="ARBA00023015"/>
    </source>
</evidence>
<dbReference type="InterPro" id="IPR036388">
    <property type="entry name" value="WH-like_DNA-bd_sf"/>
</dbReference>
<dbReference type="InterPro" id="IPR000595">
    <property type="entry name" value="cNMP-bd_dom"/>
</dbReference>
<evidence type="ECO:0000256" key="2">
    <source>
        <dbReference type="ARBA" id="ARBA00023125"/>
    </source>
</evidence>
<dbReference type="Gene3D" id="2.60.120.10">
    <property type="entry name" value="Jelly Rolls"/>
    <property type="match status" value="1"/>
</dbReference>
<keyword evidence="3" id="KW-0804">Transcription</keyword>
<dbReference type="InterPro" id="IPR018490">
    <property type="entry name" value="cNMP-bd_dom_sf"/>
</dbReference>
<organism evidence="4 5">
    <name type="scientific">Methylorubrum populi</name>
    <dbReference type="NCBI Taxonomy" id="223967"/>
    <lineage>
        <taxon>Bacteria</taxon>
        <taxon>Pseudomonadati</taxon>
        <taxon>Pseudomonadota</taxon>
        <taxon>Alphaproteobacteria</taxon>
        <taxon>Hyphomicrobiales</taxon>
        <taxon>Methylobacteriaceae</taxon>
        <taxon>Methylorubrum</taxon>
    </lineage>
</organism>
<evidence type="ECO:0000313" key="4">
    <source>
        <dbReference type="EMBL" id="KAB7783687.1"/>
    </source>
</evidence>
<dbReference type="SUPFAM" id="SSF46785">
    <property type="entry name" value="Winged helix' DNA-binding domain"/>
    <property type="match status" value="1"/>
</dbReference>
<dbReference type="SUPFAM" id="SSF51206">
    <property type="entry name" value="cAMP-binding domain-like"/>
    <property type="match status" value="1"/>
</dbReference>
<dbReference type="EMBL" id="WEKV01000014">
    <property type="protein sequence ID" value="KAB7783687.1"/>
    <property type="molecule type" value="Genomic_DNA"/>
</dbReference>